<protein>
    <recommendedName>
        <fullName evidence="3">Transcription activator GCR1-like domain-containing protein</fullName>
    </recommendedName>
</protein>
<name>A0A1X6NSZ1_PORUM</name>
<dbReference type="AlphaFoldDB" id="A0A1X6NSZ1"/>
<proteinExistence type="predicted"/>
<keyword evidence="2" id="KW-1185">Reference proteome</keyword>
<dbReference type="OrthoDB" id="2649303at2759"/>
<evidence type="ECO:0000313" key="2">
    <source>
        <dbReference type="Proteomes" id="UP000218209"/>
    </source>
</evidence>
<accession>A0A1X6NSZ1</accession>
<reference evidence="1 2" key="1">
    <citation type="submission" date="2017-03" db="EMBL/GenBank/DDBJ databases">
        <title>WGS assembly of Porphyra umbilicalis.</title>
        <authorList>
            <person name="Brawley S.H."/>
            <person name="Blouin N.A."/>
            <person name="Ficko-Blean E."/>
            <person name="Wheeler G.L."/>
            <person name="Lohr M."/>
            <person name="Goodson H.V."/>
            <person name="Jenkins J.W."/>
            <person name="Blaby-Haas C.E."/>
            <person name="Helliwell K.E."/>
            <person name="Chan C."/>
            <person name="Marriage T."/>
            <person name="Bhattacharya D."/>
            <person name="Klein A.S."/>
            <person name="Badis Y."/>
            <person name="Brodie J."/>
            <person name="Cao Y."/>
            <person name="Collen J."/>
            <person name="Dittami S.M."/>
            <person name="Gachon C.M."/>
            <person name="Green B.R."/>
            <person name="Karpowicz S."/>
            <person name="Kim J.W."/>
            <person name="Kudahl U."/>
            <person name="Lin S."/>
            <person name="Michel G."/>
            <person name="Mittag M."/>
            <person name="Olson B.J."/>
            <person name="Pangilinan J."/>
            <person name="Peng Y."/>
            <person name="Qiu H."/>
            <person name="Shu S."/>
            <person name="Singer J.T."/>
            <person name="Smith A.G."/>
            <person name="Sprecher B.N."/>
            <person name="Wagner V."/>
            <person name="Wang W."/>
            <person name="Wang Z.-Y."/>
            <person name="Yan J."/>
            <person name="Yarish C."/>
            <person name="Zoeuner-Riek S."/>
            <person name="Zhuang Y."/>
            <person name="Zou Y."/>
            <person name="Lindquist E.A."/>
            <person name="Grimwood J."/>
            <person name="Barry K."/>
            <person name="Rokhsar D.S."/>
            <person name="Schmutz J."/>
            <person name="Stiller J.W."/>
            <person name="Grossman A.R."/>
            <person name="Prochnik S.E."/>
        </authorList>
    </citation>
    <scope>NUCLEOTIDE SEQUENCE [LARGE SCALE GENOMIC DNA]</scope>
    <source>
        <strain evidence="1">4086291</strain>
    </source>
</reference>
<gene>
    <name evidence="1" type="ORF">BU14_0526s0004</name>
</gene>
<organism evidence="1 2">
    <name type="scientific">Porphyra umbilicalis</name>
    <name type="common">Purple laver</name>
    <name type="synonym">Red alga</name>
    <dbReference type="NCBI Taxonomy" id="2786"/>
    <lineage>
        <taxon>Eukaryota</taxon>
        <taxon>Rhodophyta</taxon>
        <taxon>Bangiophyceae</taxon>
        <taxon>Bangiales</taxon>
        <taxon>Bangiaceae</taxon>
        <taxon>Porphyra</taxon>
    </lineage>
</organism>
<dbReference type="Proteomes" id="UP000218209">
    <property type="component" value="Unassembled WGS sequence"/>
</dbReference>
<dbReference type="GO" id="GO:0003677">
    <property type="term" value="F:DNA binding"/>
    <property type="evidence" value="ECO:0007669"/>
    <property type="project" value="InterPro"/>
</dbReference>
<sequence length="552" mass="60324">MSVRTFLGMFHDDGNPARLLCTYITATKTAEGIKRCIGVLPHVDPWVCPVGAIADALVEWCHRPGGTASAPPVDFTSVFQPDDAELTAAGVTPGLFREAGNNLFFRRWYRILAPTEPRGGRLKPMTFRHHSDHVRLLLMAIGVPDWMAKMHVLRAVAASTAKLRGFNELDSKEHGIWSAPIGGGLYENAIPNGPVVKALSGRRPDDVVAPTTPRLEGPVPDELQETLCPWLEAAEKALSERMASKLAAAGEVAAAAAAQIIPPMAQAVRVAVEALAAASTAEKRAIEELLSVPIDVGVAAVNAHTDEGVGRLMTHTVAVGAEDQSHMDARFDAMKQDLVRQRELLARLLTEEIVWDPRARALVRANLVRAPVPAAPTTATAQVLRSATEPAAPVTSPTRAPPIFTQLVTDRRNVLTLPTAEKLADVPIYESATECVPLLTLAEQPNWGVVLDQYVNGVEGRVSFIETQQLFGKRWRLRPREPAERRNVIKTFSERSHLHRAFDVEYARRGHTVGKDRVLRSLKAKFPAKAGLKPVFSRAKREYPVEKSEECV</sequence>
<dbReference type="Gene3D" id="1.10.443.20">
    <property type="entry name" value="Centromere DNA-binding protein complex CBF3 subunit, domain 2"/>
    <property type="match status" value="1"/>
</dbReference>
<dbReference type="InterPro" id="IPR038279">
    <property type="entry name" value="Ndc10_dom2_sf"/>
</dbReference>
<evidence type="ECO:0000313" key="1">
    <source>
        <dbReference type="EMBL" id="OSX71503.1"/>
    </source>
</evidence>
<evidence type="ECO:0008006" key="3">
    <source>
        <dbReference type="Google" id="ProtNLM"/>
    </source>
</evidence>
<dbReference type="EMBL" id="KV919129">
    <property type="protein sequence ID" value="OSX71503.1"/>
    <property type="molecule type" value="Genomic_DNA"/>
</dbReference>